<keyword evidence="3" id="KW-1185">Reference proteome</keyword>
<evidence type="ECO:0000313" key="2">
    <source>
        <dbReference type="EMBL" id="KLJ05704.1"/>
    </source>
</evidence>
<accession>A0A0H1B2N1</accession>
<dbReference type="STRING" id="2060906.A0A0H1B2N1"/>
<dbReference type="PANTHER" id="PTHR38790:SF4">
    <property type="entry name" value="2EXR DOMAIN-CONTAINING PROTEIN"/>
    <property type="match status" value="1"/>
</dbReference>
<name>A0A0H1B2N1_9EURO</name>
<evidence type="ECO:0000313" key="3">
    <source>
        <dbReference type="Proteomes" id="UP000053573"/>
    </source>
</evidence>
<dbReference type="AlphaFoldDB" id="A0A0H1B2N1"/>
<feature type="domain" description="DUF7730" evidence="1">
    <location>
        <begin position="41"/>
        <end position="237"/>
    </location>
</feature>
<dbReference type="EMBL" id="LDEV01003523">
    <property type="protein sequence ID" value="KLJ05704.1"/>
    <property type="molecule type" value="Genomic_DNA"/>
</dbReference>
<gene>
    <name evidence="2" type="ORF">EMPG_10836</name>
</gene>
<dbReference type="Proteomes" id="UP000053573">
    <property type="component" value="Unassembled WGS sequence"/>
</dbReference>
<dbReference type="Pfam" id="PF24864">
    <property type="entry name" value="DUF7730"/>
    <property type="match status" value="1"/>
</dbReference>
<organism evidence="2 3">
    <name type="scientific">Blastomyces silverae</name>
    <dbReference type="NCBI Taxonomy" id="2060906"/>
    <lineage>
        <taxon>Eukaryota</taxon>
        <taxon>Fungi</taxon>
        <taxon>Dikarya</taxon>
        <taxon>Ascomycota</taxon>
        <taxon>Pezizomycotina</taxon>
        <taxon>Eurotiomycetes</taxon>
        <taxon>Eurotiomycetidae</taxon>
        <taxon>Onygenales</taxon>
        <taxon>Ajellomycetaceae</taxon>
        <taxon>Blastomyces</taxon>
    </lineage>
</organism>
<protein>
    <recommendedName>
        <fullName evidence="1">DUF7730 domain-containing protein</fullName>
    </recommendedName>
</protein>
<proteinExistence type="predicted"/>
<evidence type="ECO:0000259" key="1">
    <source>
        <dbReference type="Pfam" id="PF24864"/>
    </source>
</evidence>
<dbReference type="PANTHER" id="PTHR38790">
    <property type="entry name" value="2EXR DOMAIN-CONTAINING PROTEIN-RELATED"/>
    <property type="match status" value="1"/>
</dbReference>
<comment type="caution">
    <text evidence="2">The sequence shown here is derived from an EMBL/GenBank/DDBJ whole genome shotgun (WGS) entry which is preliminary data.</text>
</comment>
<dbReference type="InterPro" id="IPR056632">
    <property type="entry name" value="DUF7730"/>
</dbReference>
<reference evidence="3" key="1">
    <citation type="journal article" date="2015" name="PLoS Genet.">
        <title>The dynamic genome and transcriptome of the human fungal pathogen Blastomyces and close relative Emmonsia.</title>
        <authorList>
            <person name="Munoz J.F."/>
            <person name="Gauthier G.M."/>
            <person name="Desjardins C.A."/>
            <person name="Gallo J.E."/>
            <person name="Holder J."/>
            <person name="Sullivan T.D."/>
            <person name="Marty A.J."/>
            <person name="Carmen J.C."/>
            <person name="Chen Z."/>
            <person name="Ding L."/>
            <person name="Gujja S."/>
            <person name="Magrini V."/>
            <person name="Misas E."/>
            <person name="Mitreva M."/>
            <person name="Priest M."/>
            <person name="Saif S."/>
            <person name="Whiston E.A."/>
            <person name="Young S."/>
            <person name="Zeng Q."/>
            <person name="Goldman W.E."/>
            <person name="Mardis E.R."/>
            <person name="Taylor J.W."/>
            <person name="McEwen J.G."/>
            <person name="Clay O.K."/>
            <person name="Klein B.S."/>
            <person name="Cuomo C.A."/>
        </authorList>
    </citation>
    <scope>NUCLEOTIDE SEQUENCE [LARGE SCALE GENOMIC DNA]</scope>
    <source>
        <strain evidence="3">UAMH 139</strain>
    </source>
</reference>
<dbReference type="OrthoDB" id="515692at2759"/>
<sequence length="308" mass="35187">MSFLQRVAIRPSVRSMLNFIETLRGFVTKTPPVPTPTRKTIQESYFLTRLPPEIRVQIYKLIFARDTIHLLHNKGRISHIRIPLRSRTRRNEYDYFYFQCSVDRSQISSLLLTCRQIHKEAAPLFYSTPVFRVSLQETWNLFAKLIGPENLSHVRSLRAPVHLQLAQGCSGPPASTISSRGSQPKAVVGPMLWASSVAASSSYNKDEERNGYDEFCDILATKMYGLRDLMLVLVSLPDGPVRSLDAEWHRPLRRLRGLREFSLEIRNESDAEAEDTKALVRFLRETVCARREEGVVHVYVGREGGESA</sequence>